<sequence>MLFSLLCGAATVVTATASTLVTRVSQYVPVDAASSILAPFVSFSIEFSSFPDFAGNKSQPNKFSNQLLENLGHIQGVQPYIRVGGNTQDFALYDANLETQINGTVIPSLSEDYPSIISIGPSYFEAYDTFPGVKFSHGFNLGKNTTEGLNTLLATVPLACKALSHGNFAHWELGNEPDLFNRQVRPKNWKESDYVEEWLSKSRIIHRQLMRACPHLAHEYNYLAPSFAGTANGLDPVKTWQAGIDSDADIKLNSMHNYMGGADSPGVTLARTLMNHTAVVAKVQSHVAVMKSLEAKGLAKGVPYILGEMNSLYHQGKPGLSNSFGAALWGVDFNLYCASQNIRRTHMHQGTNYRYASWQPIETNKTSIGTKAPYYGNAFVAAMLSVGTNRSHADVQVVNLPMEQETESAYAAYVDGKLSRIGVVNMQQYNYTVDTGSTAVVRPSTSYQFHVPGISSNPIPVRRLMANGTDSITGITWDGWSYNYELDGGNPVRLSNVTIGETVQADTDGIIRVELPLSSAALLSFGN</sequence>
<dbReference type="HOGENOM" id="CLU_022148_0_0_1"/>
<dbReference type="Gene3D" id="3.20.20.80">
    <property type="entry name" value="Glycosidases"/>
    <property type="match status" value="1"/>
</dbReference>
<dbReference type="InterPro" id="IPR031728">
    <property type="entry name" value="GlcAase_C"/>
</dbReference>
<feature type="chain" id="PRO_5004548044" evidence="1">
    <location>
        <begin position="18"/>
        <end position="527"/>
    </location>
</feature>
<dbReference type="Pfam" id="PF16862">
    <property type="entry name" value="Glyco_hydro_79C"/>
    <property type="match status" value="1"/>
</dbReference>
<evidence type="ECO:0000313" key="4">
    <source>
        <dbReference type="Proteomes" id="UP000019376"/>
    </source>
</evidence>
<keyword evidence="1" id="KW-0732">Signal</keyword>
<protein>
    <submittedName>
        <fullName evidence="3">Putative beta-glucuronidase</fullName>
    </submittedName>
</protein>
<dbReference type="eggNOG" id="ENOG502QW09">
    <property type="taxonomic scope" value="Eukaryota"/>
</dbReference>
<evidence type="ECO:0000259" key="2">
    <source>
        <dbReference type="Pfam" id="PF16862"/>
    </source>
</evidence>
<dbReference type="EMBL" id="KB644409">
    <property type="protein sequence ID" value="EPS27008.1"/>
    <property type="molecule type" value="Genomic_DNA"/>
</dbReference>
<dbReference type="PhylomeDB" id="S8AMA5"/>
<dbReference type="PANTHER" id="PTHR36183">
    <property type="entry name" value="BETA-GLUCURONIDASE"/>
    <property type="match status" value="1"/>
</dbReference>
<dbReference type="OrthoDB" id="2831684at2759"/>
<dbReference type="InterPro" id="IPR052974">
    <property type="entry name" value="GH79_Enzymes"/>
</dbReference>
<dbReference type="AlphaFoldDB" id="S8AMA5"/>
<feature type="domain" description="Beta-glucuronidase C-terminal" evidence="2">
    <location>
        <begin position="409"/>
        <end position="522"/>
    </location>
</feature>
<name>S8AMA5_PENO1</name>
<dbReference type="SUPFAM" id="SSF51445">
    <property type="entry name" value="(Trans)glycosidases"/>
    <property type="match status" value="1"/>
</dbReference>
<reference evidence="3 4" key="1">
    <citation type="journal article" date="2013" name="PLoS ONE">
        <title>Genomic and secretomic analyses reveal unique features of the lignocellulolytic enzyme system of Penicillium decumbens.</title>
        <authorList>
            <person name="Liu G."/>
            <person name="Zhang L."/>
            <person name="Wei X."/>
            <person name="Zou G."/>
            <person name="Qin Y."/>
            <person name="Ma L."/>
            <person name="Li J."/>
            <person name="Zheng H."/>
            <person name="Wang S."/>
            <person name="Wang C."/>
            <person name="Xun L."/>
            <person name="Zhao G.-P."/>
            <person name="Zhou Z."/>
            <person name="Qu Y."/>
        </authorList>
    </citation>
    <scope>NUCLEOTIDE SEQUENCE [LARGE SCALE GENOMIC DNA]</scope>
    <source>
        <strain evidence="4">114-2 / CGMCC 5302</strain>
    </source>
</reference>
<evidence type="ECO:0000256" key="1">
    <source>
        <dbReference type="SAM" id="SignalP"/>
    </source>
</evidence>
<dbReference type="PANTHER" id="PTHR36183:SF2">
    <property type="entry name" value="BETA-GLUCURONIDASE C-TERMINAL DOMAIN-CONTAINING PROTEIN"/>
    <property type="match status" value="1"/>
</dbReference>
<organism evidence="3 4">
    <name type="scientific">Penicillium oxalicum (strain 114-2 / CGMCC 5302)</name>
    <name type="common">Penicillium decumbens</name>
    <dbReference type="NCBI Taxonomy" id="933388"/>
    <lineage>
        <taxon>Eukaryota</taxon>
        <taxon>Fungi</taxon>
        <taxon>Dikarya</taxon>
        <taxon>Ascomycota</taxon>
        <taxon>Pezizomycotina</taxon>
        <taxon>Eurotiomycetes</taxon>
        <taxon>Eurotiomycetidae</taxon>
        <taxon>Eurotiales</taxon>
        <taxon>Aspergillaceae</taxon>
        <taxon>Penicillium</taxon>
    </lineage>
</organism>
<dbReference type="InterPro" id="IPR017853">
    <property type="entry name" value="GH"/>
</dbReference>
<gene>
    <name evidence="3" type="ORF">PDE_01949</name>
</gene>
<evidence type="ECO:0000313" key="3">
    <source>
        <dbReference type="EMBL" id="EPS27008.1"/>
    </source>
</evidence>
<feature type="signal peptide" evidence="1">
    <location>
        <begin position="1"/>
        <end position="17"/>
    </location>
</feature>
<dbReference type="Proteomes" id="UP000019376">
    <property type="component" value="Unassembled WGS sequence"/>
</dbReference>
<accession>S8AMA5</accession>
<keyword evidence="4" id="KW-1185">Reference proteome</keyword>
<proteinExistence type="predicted"/>